<dbReference type="Pfam" id="PF14534">
    <property type="entry name" value="DUF4440"/>
    <property type="match status" value="1"/>
</dbReference>
<feature type="domain" description="DUF4440" evidence="2">
    <location>
        <begin position="33"/>
        <end position="134"/>
    </location>
</feature>
<dbReference type="EMBL" id="JSVC01000003">
    <property type="protein sequence ID" value="KIC95889.1"/>
    <property type="molecule type" value="Genomic_DNA"/>
</dbReference>
<dbReference type="Gene3D" id="3.10.450.50">
    <property type="match status" value="1"/>
</dbReference>
<keyword evidence="1" id="KW-0732">Signal</keyword>
<gene>
    <name evidence="3" type="ORF">OI18_03090</name>
</gene>
<sequence>MKRPAFLFLLLFVSLSLAAQQVDSFSLKKTAMDLNAAMLAQDSAKVNQLLHKKCNYGHSNGWIEKKNELIANMFNGTLKYTNISQGTMTAVIEDKTGLLRSNIEVDVIRNGQPAHFRLHVLQVWIWKNKKGWQLLGRQATRLPDEGQEGNK</sequence>
<evidence type="ECO:0000259" key="2">
    <source>
        <dbReference type="Pfam" id="PF14534"/>
    </source>
</evidence>
<reference evidence="3 4" key="1">
    <citation type="submission" date="2014-11" db="EMBL/GenBank/DDBJ databases">
        <title>Genome sequence of Flavihumibacter solisilvae 3-3.</title>
        <authorList>
            <person name="Zhou G."/>
            <person name="Li M."/>
            <person name="Wang G."/>
        </authorList>
    </citation>
    <scope>NUCLEOTIDE SEQUENCE [LARGE SCALE GENOMIC DNA]</scope>
    <source>
        <strain evidence="3 4">3-3</strain>
    </source>
</reference>
<dbReference type="InterPro" id="IPR027843">
    <property type="entry name" value="DUF4440"/>
</dbReference>
<protein>
    <recommendedName>
        <fullName evidence="2">DUF4440 domain-containing protein</fullName>
    </recommendedName>
</protein>
<dbReference type="STRING" id="1349421.OI18_03090"/>
<comment type="caution">
    <text evidence="3">The sequence shown here is derived from an EMBL/GenBank/DDBJ whole genome shotgun (WGS) entry which is preliminary data.</text>
</comment>
<dbReference type="OrthoDB" id="9802489at2"/>
<feature type="chain" id="PRO_5002133862" description="DUF4440 domain-containing protein" evidence="1">
    <location>
        <begin position="19"/>
        <end position="151"/>
    </location>
</feature>
<keyword evidence="4" id="KW-1185">Reference proteome</keyword>
<proteinExistence type="predicted"/>
<dbReference type="AlphaFoldDB" id="A0A0C1IZF0"/>
<dbReference type="RefSeq" id="WP_039137145.1">
    <property type="nucleotide sequence ID" value="NZ_JSVC01000003.1"/>
</dbReference>
<organism evidence="3 4">
    <name type="scientific">Flavihumibacter solisilvae</name>
    <dbReference type="NCBI Taxonomy" id="1349421"/>
    <lineage>
        <taxon>Bacteria</taxon>
        <taxon>Pseudomonadati</taxon>
        <taxon>Bacteroidota</taxon>
        <taxon>Chitinophagia</taxon>
        <taxon>Chitinophagales</taxon>
        <taxon>Chitinophagaceae</taxon>
        <taxon>Flavihumibacter</taxon>
    </lineage>
</organism>
<dbReference type="Proteomes" id="UP000031408">
    <property type="component" value="Unassembled WGS sequence"/>
</dbReference>
<dbReference type="InterPro" id="IPR032710">
    <property type="entry name" value="NTF2-like_dom_sf"/>
</dbReference>
<dbReference type="SUPFAM" id="SSF54427">
    <property type="entry name" value="NTF2-like"/>
    <property type="match status" value="1"/>
</dbReference>
<evidence type="ECO:0000256" key="1">
    <source>
        <dbReference type="SAM" id="SignalP"/>
    </source>
</evidence>
<accession>A0A0C1IZF0</accession>
<evidence type="ECO:0000313" key="4">
    <source>
        <dbReference type="Proteomes" id="UP000031408"/>
    </source>
</evidence>
<name>A0A0C1IZF0_9BACT</name>
<feature type="signal peptide" evidence="1">
    <location>
        <begin position="1"/>
        <end position="18"/>
    </location>
</feature>
<evidence type="ECO:0000313" key="3">
    <source>
        <dbReference type="EMBL" id="KIC95889.1"/>
    </source>
</evidence>